<keyword evidence="1" id="KW-1133">Transmembrane helix</keyword>
<dbReference type="InterPro" id="IPR035919">
    <property type="entry name" value="EAL_sf"/>
</dbReference>
<dbReference type="PANTHER" id="PTHR33121:SF79">
    <property type="entry name" value="CYCLIC DI-GMP PHOSPHODIESTERASE PDED-RELATED"/>
    <property type="match status" value="1"/>
</dbReference>
<sequence length="498" mass="55292">MNRAVTSAVKVTLVYASFSALWILFSDMAVEWLFHSAQLRALAQTYKGLAFVVITAVLLLILVLRDNRALEKADDMDSLTGLHSLNLFIRTLNATLSKLNSNEHLFVAYLDIDDFKQVNEGLGFERADSFLQDIAKALLKSALPGSFISRLHADQFACFTTFDDISEVETRMREVQRLCALRGQRFGIDVSCSVGVALFPSDGSNAKEMMISASQALNVAKQQRNSIIYHDKTLSEKAMLRRQLVLDLREAIAEQNLYVVYQPKYELAELSCIGVEVLVRWKHPQHGFIAPDVFIPLAEDNGLSSAISKLVIAKAAEELQDSGLLGSVLQHVAVNVSATEFNSTDEMNSLSSFIESYRDFAQYVRLEITETATLTDMRKSVEVISQLQARGLTLSIDDFGTGYTSLAMLKDLTVDEIKIDRSFVAELEHDARSKTIVCAVIAMANSFRINIVAEGVETESQLKVLRKIGCRQAQGYYLGRPMIIAELLKHLADNAATP</sequence>
<dbReference type="CDD" id="cd01949">
    <property type="entry name" value="GGDEF"/>
    <property type="match status" value="1"/>
</dbReference>
<evidence type="ECO:0008006" key="6">
    <source>
        <dbReference type="Google" id="ProtNLM"/>
    </source>
</evidence>
<keyword evidence="5" id="KW-1185">Reference proteome</keyword>
<organism evidence="4 5">
    <name type="scientific">Agarivorans gilvus</name>
    <dbReference type="NCBI Taxonomy" id="680279"/>
    <lineage>
        <taxon>Bacteria</taxon>
        <taxon>Pseudomonadati</taxon>
        <taxon>Pseudomonadota</taxon>
        <taxon>Gammaproteobacteria</taxon>
        <taxon>Alteromonadales</taxon>
        <taxon>Alteromonadaceae</taxon>
        <taxon>Agarivorans</taxon>
    </lineage>
</organism>
<feature type="domain" description="EAL" evidence="2">
    <location>
        <begin position="241"/>
        <end position="495"/>
    </location>
</feature>
<dbReference type="InterPro" id="IPR043128">
    <property type="entry name" value="Rev_trsase/Diguanyl_cyclase"/>
</dbReference>
<dbReference type="Pfam" id="PF00990">
    <property type="entry name" value="GGDEF"/>
    <property type="match status" value="1"/>
</dbReference>
<reference evidence="5" key="1">
    <citation type="journal article" date="2019" name="Int. J. Syst. Evol. Microbiol.">
        <title>The Global Catalogue of Microorganisms (GCM) 10K type strain sequencing project: providing services to taxonomists for standard genome sequencing and annotation.</title>
        <authorList>
            <consortium name="The Broad Institute Genomics Platform"/>
            <consortium name="The Broad Institute Genome Sequencing Center for Infectious Disease"/>
            <person name="Wu L."/>
            <person name="Ma J."/>
        </authorList>
    </citation>
    <scope>NUCLEOTIDE SEQUENCE [LARGE SCALE GENOMIC DNA]</scope>
    <source>
        <strain evidence="5">CGMCC 1.10131</strain>
    </source>
</reference>
<evidence type="ECO:0000259" key="2">
    <source>
        <dbReference type="PROSITE" id="PS50883"/>
    </source>
</evidence>
<dbReference type="Gene3D" id="3.20.20.450">
    <property type="entry name" value="EAL domain"/>
    <property type="match status" value="1"/>
</dbReference>
<dbReference type="CDD" id="cd01948">
    <property type="entry name" value="EAL"/>
    <property type="match status" value="1"/>
</dbReference>
<dbReference type="PANTHER" id="PTHR33121">
    <property type="entry name" value="CYCLIC DI-GMP PHOSPHODIESTERASE PDEF"/>
    <property type="match status" value="1"/>
</dbReference>
<feature type="domain" description="GGDEF" evidence="3">
    <location>
        <begin position="103"/>
        <end position="232"/>
    </location>
</feature>
<dbReference type="EMBL" id="BMDY01000011">
    <property type="protein sequence ID" value="GGB07012.1"/>
    <property type="molecule type" value="Genomic_DNA"/>
</dbReference>
<dbReference type="InterPro" id="IPR000160">
    <property type="entry name" value="GGDEF_dom"/>
</dbReference>
<comment type="caution">
    <text evidence="4">The sequence shown here is derived from an EMBL/GenBank/DDBJ whole genome shotgun (WGS) entry which is preliminary data.</text>
</comment>
<accession>A0ABQ1I1G1</accession>
<dbReference type="Gene3D" id="3.30.70.270">
    <property type="match status" value="1"/>
</dbReference>
<name>A0ABQ1I1G1_9ALTE</name>
<feature type="transmembrane region" description="Helical" evidence="1">
    <location>
        <begin position="12"/>
        <end position="34"/>
    </location>
</feature>
<dbReference type="SMART" id="SM00052">
    <property type="entry name" value="EAL"/>
    <property type="match status" value="1"/>
</dbReference>
<keyword evidence="1" id="KW-0472">Membrane</keyword>
<dbReference type="SMART" id="SM00267">
    <property type="entry name" value="GGDEF"/>
    <property type="match status" value="1"/>
</dbReference>
<dbReference type="SUPFAM" id="SSF141868">
    <property type="entry name" value="EAL domain-like"/>
    <property type="match status" value="1"/>
</dbReference>
<evidence type="ECO:0000259" key="3">
    <source>
        <dbReference type="PROSITE" id="PS50887"/>
    </source>
</evidence>
<dbReference type="PROSITE" id="PS50883">
    <property type="entry name" value="EAL"/>
    <property type="match status" value="1"/>
</dbReference>
<dbReference type="Proteomes" id="UP000651977">
    <property type="component" value="Unassembled WGS sequence"/>
</dbReference>
<dbReference type="InterPro" id="IPR001633">
    <property type="entry name" value="EAL_dom"/>
</dbReference>
<dbReference type="InterPro" id="IPR050706">
    <property type="entry name" value="Cyclic-di-GMP_PDE-like"/>
</dbReference>
<dbReference type="Pfam" id="PF00563">
    <property type="entry name" value="EAL"/>
    <property type="match status" value="1"/>
</dbReference>
<evidence type="ECO:0000256" key="1">
    <source>
        <dbReference type="SAM" id="Phobius"/>
    </source>
</evidence>
<protein>
    <recommendedName>
        <fullName evidence="6">Bifunctional diguanylate cyclase/phosphodiesterase</fullName>
    </recommendedName>
</protein>
<dbReference type="NCBIfam" id="TIGR00254">
    <property type="entry name" value="GGDEF"/>
    <property type="match status" value="1"/>
</dbReference>
<keyword evidence="1" id="KW-0812">Transmembrane</keyword>
<gene>
    <name evidence="4" type="ORF">GCM10007414_20400</name>
</gene>
<feature type="transmembrane region" description="Helical" evidence="1">
    <location>
        <begin position="46"/>
        <end position="64"/>
    </location>
</feature>
<dbReference type="PROSITE" id="PS50887">
    <property type="entry name" value="GGDEF"/>
    <property type="match status" value="1"/>
</dbReference>
<dbReference type="InterPro" id="IPR029787">
    <property type="entry name" value="Nucleotide_cyclase"/>
</dbReference>
<dbReference type="SUPFAM" id="SSF55073">
    <property type="entry name" value="Nucleotide cyclase"/>
    <property type="match status" value="1"/>
</dbReference>
<dbReference type="RefSeq" id="WP_055732975.1">
    <property type="nucleotide sequence ID" value="NZ_BMDY01000011.1"/>
</dbReference>
<evidence type="ECO:0000313" key="4">
    <source>
        <dbReference type="EMBL" id="GGB07012.1"/>
    </source>
</evidence>
<proteinExistence type="predicted"/>
<evidence type="ECO:0000313" key="5">
    <source>
        <dbReference type="Proteomes" id="UP000651977"/>
    </source>
</evidence>